<keyword evidence="8 10" id="KW-0326">Glycosidase</keyword>
<evidence type="ECO:0000256" key="4">
    <source>
        <dbReference type="ARBA" id="ARBA00011245"/>
    </source>
</evidence>
<dbReference type="SUPFAM" id="SSF51445">
    <property type="entry name" value="(Trans)glycosidases"/>
    <property type="match status" value="1"/>
</dbReference>
<dbReference type="GO" id="GO:0004565">
    <property type="term" value="F:beta-galactosidase activity"/>
    <property type="evidence" value="ECO:0007669"/>
    <property type="project" value="UniProtKB-EC"/>
</dbReference>
<dbReference type="InterPro" id="IPR004199">
    <property type="entry name" value="B-gal_small/dom_5"/>
</dbReference>
<dbReference type="AlphaFoldDB" id="A0A7X8SNM4"/>
<organism evidence="13 14">
    <name type="scientific">Flammeovirga agarivorans</name>
    <dbReference type="NCBI Taxonomy" id="2726742"/>
    <lineage>
        <taxon>Bacteria</taxon>
        <taxon>Pseudomonadati</taxon>
        <taxon>Bacteroidota</taxon>
        <taxon>Cytophagia</taxon>
        <taxon>Cytophagales</taxon>
        <taxon>Flammeovirgaceae</taxon>
        <taxon>Flammeovirga</taxon>
    </lineage>
</organism>
<dbReference type="InterPro" id="IPR006101">
    <property type="entry name" value="Glyco_hydro_2"/>
</dbReference>
<reference evidence="13 14" key="1">
    <citation type="submission" date="2020-04" db="EMBL/GenBank/DDBJ databases">
        <title>Flammeovirga sp. SR4, a novel species isolated from seawater.</title>
        <authorList>
            <person name="Wang X."/>
        </authorList>
    </citation>
    <scope>NUCLEOTIDE SEQUENCE [LARGE SCALE GENOMIC DNA]</scope>
    <source>
        <strain evidence="13 14">SR4</strain>
    </source>
</reference>
<protein>
    <recommendedName>
        <fullName evidence="5 10">Beta-galactosidase</fullName>
        <ecNumber evidence="5 10">3.2.1.23</ecNumber>
    </recommendedName>
    <alternativeName>
        <fullName evidence="9 10">Lactase</fullName>
    </alternativeName>
</protein>
<dbReference type="InterPro" id="IPR011013">
    <property type="entry name" value="Gal_mutarotase_sf_dom"/>
</dbReference>
<dbReference type="PRINTS" id="PR00132">
    <property type="entry name" value="GLHYDRLASE2"/>
</dbReference>
<dbReference type="Pfam" id="PF02836">
    <property type="entry name" value="Glyco_hydro_2_C"/>
    <property type="match status" value="1"/>
</dbReference>
<dbReference type="PROSITE" id="PS00608">
    <property type="entry name" value="GLYCOSYL_HYDROL_F2_2"/>
    <property type="match status" value="1"/>
</dbReference>
<comment type="catalytic activity">
    <reaction evidence="1 10">
        <text>Hydrolysis of terminal non-reducing beta-D-galactose residues in beta-D-galactosides.</text>
        <dbReference type="EC" id="3.2.1.23"/>
    </reaction>
</comment>
<dbReference type="InterPro" id="IPR023230">
    <property type="entry name" value="Glyco_hydro_2_CS"/>
</dbReference>
<dbReference type="EMBL" id="JABAIL010000006">
    <property type="protein sequence ID" value="NLR93473.1"/>
    <property type="molecule type" value="Genomic_DNA"/>
</dbReference>
<keyword evidence="14" id="KW-1185">Reference proteome</keyword>
<dbReference type="InterPro" id="IPR032312">
    <property type="entry name" value="LacZ_4"/>
</dbReference>
<dbReference type="InterPro" id="IPR006102">
    <property type="entry name" value="Ig-like_GH2"/>
</dbReference>
<evidence type="ECO:0000256" key="6">
    <source>
        <dbReference type="ARBA" id="ARBA00022801"/>
    </source>
</evidence>
<evidence type="ECO:0000256" key="11">
    <source>
        <dbReference type="SAM" id="SignalP"/>
    </source>
</evidence>
<evidence type="ECO:0000256" key="3">
    <source>
        <dbReference type="ARBA" id="ARBA00007401"/>
    </source>
</evidence>
<dbReference type="EC" id="3.2.1.23" evidence="5 10"/>
<evidence type="ECO:0000313" key="14">
    <source>
        <dbReference type="Proteomes" id="UP000585050"/>
    </source>
</evidence>
<keyword evidence="7" id="KW-0106">Calcium</keyword>
<evidence type="ECO:0000313" key="13">
    <source>
        <dbReference type="EMBL" id="NLR93473.1"/>
    </source>
</evidence>
<dbReference type="Pfam" id="PF02929">
    <property type="entry name" value="Bgal_small_N"/>
    <property type="match status" value="1"/>
</dbReference>
<dbReference type="GO" id="GO:0005990">
    <property type="term" value="P:lactose catabolic process"/>
    <property type="evidence" value="ECO:0007669"/>
    <property type="project" value="TreeGrafter"/>
</dbReference>
<dbReference type="Pfam" id="PF16353">
    <property type="entry name" value="LacZ_4"/>
    <property type="match status" value="1"/>
</dbReference>
<dbReference type="Proteomes" id="UP000585050">
    <property type="component" value="Unassembled WGS sequence"/>
</dbReference>
<comment type="similarity">
    <text evidence="3 10">Belongs to the glycosyl hydrolase 2 family.</text>
</comment>
<dbReference type="SUPFAM" id="SSF74650">
    <property type="entry name" value="Galactose mutarotase-like"/>
    <property type="match status" value="1"/>
</dbReference>
<evidence type="ECO:0000256" key="1">
    <source>
        <dbReference type="ARBA" id="ARBA00001412"/>
    </source>
</evidence>
<dbReference type="InterPro" id="IPR008979">
    <property type="entry name" value="Galactose-bd-like_sf"/>
</dbReference>
<dbReference type="InterPro" id="IPR036156">
    <property type="entry name" value="Beta-gal/glucu_dom_sf"/>
</dbReference>
<comment type="caution">
    <text evidence="13">The sequence shown here is derived from an EMBL/GenBank/DDBJ whole genome shotgun (WGS) entry which is preliminary data.</text>
</comment>
<keyword evidence="6 10" id="KW-0378">Hydrolase</keyword>
<dbReference type="SMART" id="SM01038">
    <property type="entry name" value="Bgal_small_N"/>
    <property type="match status" value="1"/>
</dbReference>
<keyword evidence="11" id="KW-0732">Signal</keyword>
<comment type="cofactor">
    <cofactor evidence="2">
        <name>Ca(2+)</name>
        <dbReference type="ChEBI" id="CHEBI:29108"/>
    </cofactor>
</comment>
<dbReference type="PANTHER" id="PTHR46323:SF2">
    <property type="entry name" value="BETA-GALACTOSIDASE"/>
    <property type="match status" value="1"/>
</dbReference>
<dbReference type="InterPro" id="IPR023232">
    <property type="entry name" value="Glyco_hydro_2_AS"/>
</dbReference>
<dbReference type="SUPFAM" id="SSF49785">
    <property type="entry name" value="Galactose-binding domain-like"/>
    <property type="match status" value="1"/>
</dbReference>
<evidence type="ECO:0000256" key="9">
    <source>
        <dbReference type="ARBA" id="ARBA00032230"/>
    </source>
</evidence>
<dbReference type="GO" id="GO:0030246">
    <property type="term" value="F:carbohydrate binding"/>
    <property type="evidence" value="ECO:0007669"/>
    <property type="project" value="InterPro"/>
</dbReference>
<dbReference type="Gene3D" id="2.60.120.260">
    <property type="entry name" value="Galactose-binding domain-like"/>
    <property type="match status" value="1"/>
</dbReference>
<feature type="chain" id="PRO_5030922438" description="Beta-galactosidase" evidence="11">
    <location>
        <begin position="20"/>
        <end position="1072"/>
    </location>
</feature>
<dbReference type="RefSeq" id="WP_168884184.1">
    <property type="nucleotide sequence ID" value="NZ_JABAIL010000006.1"/>
</dbReference>
<dbReference type="InterPro" id="IPR013783">
    <property type="entry name" value="Ig-like_fold"/>
</dbReference>
<evidence type="ECO:0000256" key="5">
    <source>
        <dbReference type="ARBA" id="ARBA00012756"/>
    </source>
</evidence>
<dbReference type="InterPro" id="IPR017853">
    <property type="entry name" value="GH"/>
</dbReference>
<dbReference type="InterPro" id="IPR050347">
    <property type="entry name" value="Bact_Beta-galactosidase"/>
</dbReference>
<dbReference type="Pfam" id="PF00703">
    <property type="entry name" value="Glyco_hydro_2"/>
    <property type="match status" value="1"/>
</dbReference>
<feature type="domain" description="Beta galactosidase small chain/" evidence="12">
    <location>
        <begin position="785"/>
        <end position="1054"/>
    </location>
</feature>
<dbReference type="Gene3D" id="3.20.20.80">
    <property type="entry name" value="Glycosidases"/>
    <property type="match status" value="1"/>
</dbReference>
<accession>A0A7X8SNM4</accession>
<dbReference type="PANTHER" id="PTHR46323">
    <property type="entry name" value="BETA-GALACTOSIDASE"/>
    <property type="match status" value="1"/>
</dbReference>
<evidence type="ECO:0000256" key="7">
    <source>
        <dbReference type="ARBA" id="ARBA00022837"/>
    </source>
</evidence>
<dbReference type="Gene3D" id="2.60.40.10">
    <property type="entry name" value="Immunoglobulins"/>
    <property type="match status" value="2"/>
</dbReference>
<dbReference type="InterPro" id="IPR006104">
    <property type="entry name" value="Glyco_hydro_2_N"/>
</dbReference>
<evidence type="ECO:0000259" key="12">
    <source>
        <dbReference type="SMART" id="SM01038"/>
    </source>
</evidence>
<dbReference type="GO" id="GO:0009341">
    <property type="term" value="C:beta-galactosidase complex"/>
    <property type="evidence" value="ECO:0007669"/>
    <property type="project" value="InterPro"/>
</dbReference>
<proteinExistence type="inferred from homology"/>
<sequence>MNKQLLLVLYLATLSSLFAQDPMWENPTIYQLNKLPGRATSITYNSIEEAKAAQEVSNEITLNGQWNFKYEGDYSKVPATIKTEDARKWKKIKVPANWEMEGYGRPIYTNTKYPWGEVNPPYIPHSEQEVGMYFKEFSLPKTWNGDEIILYFGAVTSAFEVYVNEQFVGYSQDDRLPSEFNITSFLKKGKNNISMKVYRYSDGAYLEDQDHWRLSGIHREVKLIQEAKYRINDFFIRGDLTNNYQDGHLKVHFEVSNKFDKENWKNYKVVASLFDGENEIFKGDIKVSETLKKGPQRDQLPFAQIEGKLENIKKWSAETPYLYKVVLGLYNAKGELVEARSANIGFRSVEKNDKGQILVSGQPILIYGVNRHDHHHLNGKVVSREDMEHEVKLLKQFNFNAVRTSHYPNDPVFYDLCDEYGIYVMDEANLETHGITGAISNTPYWSGAYLDRVVRMVERDKNHPSIIFWSLGNESGRGANHAAMASWIKDYDNSRLIHYEGGQGNQHHPEYLSVLSKEWKEKLDANRLSPNGTDPYYLDMLGRFYPNLEHLENLAHEDPSGRPIILTEYAHAMGNSVGNFHEYWDLMRNVDRLVGGYIWDWRDQGLVKKDSKGVEYFAYGGDFGEKIHTKNFCINGVITSDGQPKAPMFEIKHAFQPISISVNNLKKMKVKVENRHFFIDTKDYAFTYKVKENGVVILEEPLQVKNIAAGASAIVTIPTQNISFEPSKEYFVQVEVKLTKDTKYAPKGHLVAVDQFVLPNGNLFLVDHQNTSNTIGPWKTLDKKEFTYGDFKIALSNGELSKVIFKGKEVITGGIHPNFWRPATDNDIRTTKTSKKLGYWKRATSDSEVKNTQISELADRVVIKVEYQLPENKASWTTAYTLLKNGFIEVDCHFLPSVELPNMPKIGLQLQVAKNLDNITWYGKGPEENYSDRNVGAMVGLYQLPLASFEQSYVFPQAYANRTEVRYVSLEDKKSNGLKFSSNTPFEFSVYPYSDEIIDQARHTNELIESETLTLNIDYKQMGVGGNDSWSTIGMPLTKYMIPAKEYRFSFQIQPESTKPYPGDIISKKLNK</sequence>
<comment type="subunit">
    <text evidence="4">Monomer.</text>
</comment>
<gene>
    <name evidence="13" type="ORF">HGP29_19910</name>
</gene>
<evidence type="ECO:0000256" key="8">
    <source>
        <dbReference type="ARBA" id="ARBA00023295"/>
    </source>
</evidence>
<dbReference type="PROSITE" id="PS00719">
    <property type="entry name" value="GLYCOSYL_HYDROL_F2_1"/>
    <property type="match status" value="1"/>
</dbReference>
<feature type="signal peptide" evidence="11">
    <location>
        <begin position="1"/>
        <end position="19"/>
    </location>
</feature>
<dbReference type="InterPro" id="IPR006103">
    <property type="entry name" value="Glyco_hydro_2_cat"/>
</dbReference>
<dbReference type="InterPro" id="IPR014718">
    <property type="entry name" value="GH-type_carb-bd"/>
</dbReference>
<evidence type="ECO:0000256" key="10">
    <source>
        <dbReference type="RuleBase" id="RU361154"/>
    </source>
</evidence>
<dbReference type="SUPFAM" id="SSF49303">
    <property type="entry name" value="beta-Galactosidase/glucuronidase domain"/>
    <property type="match status" value="2"/>
</dbReference>
<dbReference type="Gene3D" id="2.70.98.10">
    <property type="match status" value="1"/>
</dbReference>
<name>A0A7X8SNM4_9BACT</name>
<evidence type="ECO:0000256" key="2">
    <source>
        <dbReference type="ARBA" id="ARBA00001913"/>
    </source>
</evidence>
<dbReference type="Pfam" id="PF02837">
    <property type="entry name" value="Glyco_hydro_2_N"/>
    <property type="match status" value="1"/>
</dbReference>